<dbReference type="PANTHER" id="PTHR35848">
    <property type="entry name" value="OXALATE-BINDING PROTEIN"/>
    <property type="match status" value="1"/>
</dbReference>
<evidence type="ECO:0000256" key="2">
    <source>
        <dbReference type="PIRSR" id="PIRSR617774-1"/>
    </source>
</evidence>
<accession>A0A151GK23</accession>
<dbReference type="InterPro" id="IPR017774">
    <property type="entry name" value="Bicupin_oxalate_deCO2ase/Oxase"/>
</dbReference>
<dbReference type="SMART" id="SM00835">
    <property type="entry name" value="Cupin_1"/>
    <property type="match status" value="2"/>
</dbReference>
<feature type="region of interest" description="Disordered" evidence="4">
    <location>
        <begin position="67"/>
        <end position="107"/>
    </location>
</feature>
<sequence length="477" mass="53731">MRWAAQLLLGASLAAALPHLDSPRQRLLNGLELPDKYLTHNKAGSQPYTPGHRDPYDGKVDAVGRRLDPRPWRNGQGASVLGPYNRDRSRQSPDMVRPPSTDHGTMQNMRWSFADSHTRIEQGGWTRQTTIRELPSSVELAGVNMRLGAGVIRELHWHKEAEWAYVLEGEVRVTALDYDGGNFIDDLKKGDLWYFPSGVPHSLQGLGDNGTEFLLIFDDGRFSEESTFILTDWLGKACHHRSPFACAVVVALQAHLFVSPPAHTPKSVIAENFHLAPELFEHLPAGEKYIFQGSRPGSIDEERPRGKHVKKSEYRFTHKMLDQEPKRTTGGQVRITDSNNFPVSKTVAAAHAIIEPGALREMHWHPLADEWSFFIRGRARVTIFAAEGTARTFDYVAGDVGIVPKNMGHFVENIGDEPVEMLEIFRADQFRDFSLFQWMGETPRRLVVDHLFADDKRAGDQFLESIKDAGKDEITKP</sequence>
<feature type="binding site" evidence="3">
    <location>
        <position position="201"/>
    </location>
    <ligand>
        <name>Mn(2+)</name>
        <dbReference type="ChEBI" id="CHEBI:29035"/>
        <label>1</label>
    </ligand>
</feature>
<name>A0A151GK23_DRECN</name>
<gene>
    <name evidence="7" type="ORF">DCS_04459</name>
</gene>
<feature type="binding site" evidence="3">
    <location>
        <position position="162"/>
    </location>
    <ligand>
        <name>Mn(2+)</name>
        <dbReference type="ChEBI" id="CHEBI:29035"/>
        <label>1</label>
    </ligand>
</feature>
<feature type="binding site" evidence="3">
    <location>
        <position position="158"/>
    </location>
    <ligand>
        <name>Mn(2+)</name>
        <dbReference type="ChEBI" id="CHEBI:29035"/>
        <label>1</label>
    </ligand>
</feature>
<feature type="binding site" evidence="3">
    <location>
        <position position="365"/>
    </location>
    <ligand>
        <name>Mn(2+)</name>
        <dbReference type="ChEBI" id="CHEBI:29035"/>
        <label>2</label>
    </ligand>
</feature>
<feature type="binding site" evidence="3">
    <location>
        <position position="409"/>
    </location>
    <ligand>
        <name>Mn(2+)</name>
        <dbReference type="ChEBI" id="CHEBI:29035"/>
        <label>2</label>
    </ligand>
</feature>
<dbReference type="CDD" id="cd20305">
    <property type="entry name" value="cupin_OxDC_C"/>
    <property type="match status" value="1"/>
</dbReference>
<feature type="binding site" evidence="3">
    <location>
        <position position="363"/>
    </location>
    <ligand>
        <name>Mn(2+)</name>
        <dbReference type="ChEBI" id="CHEBI:29035"/>
        <label>2</label>
    </ligand>
</feature>
<feature type="binding site" evidence="3">
    <location>
        <position position="370"/>
    </location>
    <ligand>
        <name>Mn(2+)</name>
        <dbReference type="ChEBI" id="CHEBI:29035"/>
        <label>2</label>
    </ligand>
</feature>
<reference evidence="7 8" key="1">
    <citation type="journal article" date="2016" name="Sci. Rep.">
        <title>Insights into Adaptations to a Near-Obligate Nematode Endoparasitic Lifestyle from the Finished Genome of Drechmeria coniospora.</title>
        <authorList>
            <person name="Zhang L."/>
            <person name="Zhou Z."/>
            <person name="Guo Q."/>
            <person name="Fokkens L."/>
            <person name="Miskei M."/>
            <person name="Pocsi I."/>
            <person name="Zhang W."/>
            <person name="Chen M."/>
            <person name="Wang L."/>
            <person name="Sun Y."/>
            <person name="Donzelli B.G."/>
            <person name="Gibson D.M."/>
            <person name="Nelson D.R."/>
            <person name="Luo J.G."/>
            <person name="Rep M."/>
            <person name="Liu H."/>
            <person name="Yang S."/>
            <person name="Wang J."/>
            <person name="Krasnoff S.B."/>
            <person name="Xu Y."/>
            <person name="Molnar I."/>
            <person name="Lin M."/>
        </authorList>
    </citation>
    <scope>NUCLEOTIDE SEQUENCE [LARGE SCALE GENOMIC DNA]</scope>
    <source>
        <strain evidence="7 8">ARSEF 6962</strain>
    </source>
</reference>
<dbReference type="SUPFAM" id="SSF51182">
    <property type="entry name" value="RmlC-like cupins"/>
    <property type="match status" value="1"/>
</dbReference>
<protein>
    <submittedName>
        <fullName evidence="7">Oxalate decarboxylase oxdC</fullName>
    </submittedName>
</protein>
<dbReference type="InterPro" id="IPR014710">
    <property type="entry name" value="RmlC-like_jellyroll"/>
</dbReference>
<dbReference type="InterPro" id="IPR051610">
    <property type="entry name" value="GPI/OXD"/>
</dbReference>
<evidence type="ECO:0000313" key="7">
    <source>
        <dbReference type="EMBL" id="KYK57450.1"/>
    </source>
</evidence>
<keyword evidence="1 3" id="KW-0479">Metal-binding</keyword>
<keyword evidence="5" id="KW-0732">Signal</keyword>
<dbReference type="GO" id="GO:0033609">
    <property type="term" value="P:oxalate metabolic process"/>
    <property type="evidence" value="ECO:0007669"/>
    <property type="project" value="InterPro"/>
</dbReference>
<dbReference type="Gene3D" id="2.60.120.10">
    <property type="entry name" value="Jelly Rolls"/>
    <property type="match status" value="2"/>
</dbReference>
<dbReference type="STRING" id="98403.A0A151GK23"/>
<dbReference type="PANTHER" id="PTHR35848:SF9">
    <property type="entry name" value="SLL1358 PROTEIN"/>
    <property type="match status" value="1"/>
</dbReference>
<dbReference type="EMBL" id="LAYC01000002">
    <property type="protein sequence ID" value="KYK57450.1"/>
    <property type="molecule type" value="Genomic_DNA"/>
</dbReference>
<evidence type="ECO:0000256" key="4">
    <source>
        <dbReference type="SAM" id="MobiDB-lite"/>
    </source>
</evidence>
<dbReference type="GeneID" id="63717102"/>
<dbReference type="InterPro" id="IPR006045">
    <property type="entry name" value="Cupin_1"/>
</dbReference>
<organism evidence="7 8">
    <name type="scientific">Drechmeria coniospora</name>
    <name type="common">Nematophagous fungus</name>
    <name type="synonym">Meria coniospora</name>
    <dbReference type="NCBI Taxonomy" id="98403"/>
    <lineage>
        <taxon>Eukaryota</taxon>
        <taxon>Fungi</taxon>
        <taxon>Dikarya</taxon>
        <taxon>Ascomycota</taxon>
        <taxon>Pezizomycotina</taxon>
        <taxon>Sordariomycetes</taxon>
        <taxon>Hypocreomycetidae</taxon>
        <taxon>Hypocreales</taxon>
        <taxon>Ophiocordycipitaceae</taxon>
        <taxon>Drechmeria</taxon>
    </lineage>
</organism>
<comment type="cofactor">
    <cofactor evidence="3">
        <name>Mn(2+)</name>
        <dbReference type="ChEBI" id="CHEBI:29035"/>
    </cofactor>
    <text evidence="3">Binds 2 manganese ions per subunit.</text>
</comment>
<feature type="active site" description="Proton donor" evidence="2">
    <location>
        <position position="423"/>
    </location>
</feature>
<comment type="caution">
    <text evidence="7">The sequence shown here is derived from an EMBL/GenBank/DDBJ whole genome shotgun (WGS) entry which is preliminary data.</text>
</comment>
<dbReference type="Pfam" id="PF00190">
    <property type="entry name" value="Cupin_1"/>
    <property type="match status" value="2"/>
</dbReference>
<dbReference type="CDD" id="cd20304">
    <property type="entry name" value="cupin_OxDC_N"/>
    <property type="match status" value="1"/>
</dbReference>
<evidence type="ECO:0000256" key="3">
    <source>
        <dbReference type="PIRSR" id="PIRSR617774-2"/>
    </source>
</evidence>
<dbReference type="RefSeq" id="XP_040656802.1">
    <property type="nucleotide sequence ID" value="XM_040801769.1"/>
</dbReference>
<dbReference type="AlphaFoldDB" id="A0A151GK23"/>
<feature type="chain" id="PRO_5007580713" evidence="5">
    <location>
        <begin position="17"/>
        <end position="477"/>
    </location>
</feature>
<dbReference type="InParanoid" id="A0A151GK23"/>
<feature type="domain" description="Cupin type-1" evidence="6">
    <location>
        <begin position="112"/>
        <end position="281"/>
    </location>
</feature>
<feature type="domain" description="Cupin type-1" evidence="6">
    <location>
        <begin position="318"/>
        <end position="459"/>
    </location>
</feature>
<proteinExistence type="predicted"/>
<feature type="binding site" evidence="3">
    <location>
        <position position="156"/>
    </location>
    <ligand>
        <name>Mn(2+)</name>
        <dbReference type="ChEBI" id="CHEBI:29035"/>
        <label>1</label>
    </ligand>
</feature>
<keyword evidence="3" id="KW-0464">Manganese</keyword>
<evidence type="ECO:0000256" key="5">
    <source>
        <dbReference type="SAM" id="SignalP"/>
    </source>
</evidence>
<evidence type="ECO:0000259" key="6">
    <source>
        <dbReference type="SMART" id="SM00835"/>
    </source>
</evidence>
<dbReference type="NCBIfam" id="TIGR03404">
    <property type="entry name" value="bicupin_oxalic"/>
    <property type="match status" value="2"/>
</dbReference>
<dbReference type="GO" id="GO:0046872">
    <property type="term" value="F:metal ion binding"/>
    <property type="evidence" value="ECO:0007669"/>
    <property type="project" value="UniProtKB-KW"/>
</dbReference>
<feature type="signal peptide" evidence="5">
    <location>
        <begin position="1"/>
        <end position="16"/>
    </location>
</feature>
<keyword evidence="8" id="KW-1185">Reference proteome</keyword>
<evidence type="ECO:0000256" key="1">
    <source>
        <dbReference type="ARBA" id="ARBA00022723"/>
    </source>
</evidence>
<dbReference type="InterPro" id="IPR011051">
    <property type="entry name" value="RmlC_Cupin_sf"/>
</dbReference>
<dbReference type="Proteomes" id="UP000076580">
    <property type="component" value="Chromosome 02"/>
</dbReference>
<feature type="region of interest" description="Disordered" evidence="4">
    <location>
        <begin position="38"/>
        <end position="57"/>
    </location>
</feature>
<evidence type="ECO:0000313" key="8">
    <source>
        <dbReference type="Proteomes" id="UP000076580"/>
    </source>
</evidence>